<keyword evidence="4" id="KW-1185">Reference proteome</keyword>
<feature type="region of interest" description="Disordered" evidence="1">
    <location>
        <begin position="157"/>
        <end position="190"/>
    </location>
</feature>
<evidence type="ECO:0000313" key="4">
    <source>
        <dbReference type="Proteomes" id="UP001219525"/>
    </source>
</evidence>
<dbReference type="Proteomes" id="UP001219525">
    <property type="component" value="Unassembled WGS sequence"/>
</dbReference>
<keyword evidence="2" id="KW-0472">Membrane</keyword>
<gene>
    <name evidence="3" type="ORF">GGX14DRAFT_578211</name>
</gene>
<name>A0AAD6UQF8_9AGAR</name>
<organism evidence="3 4">
    <name type="scientific">Mycena pura</name>
    <dbReference type="NCBI Taxonomy" id="153505"/>
    <lineage>
        <taxon>Eukaryota</taxon>
        <taxon>Fungi</taxon>
        <taxon>Dikarya</taxon>
        <taxon>Basidiomycota</taxon>
        <taxon>Agaricomycotina</taxon>
        <taxon>Agaricomycetes</taxon>
        <taxon>Agaricomycetidae</taxon>
        <taxon>Agaricales</taxon>
        <taxon>Marasmiineae</taxon>
        <taxon>Mycenaceae</taxon>
        <taxon>Mycena</taxon>
    </lineage>
</organism>
<feature type="transmembrane region" description="Helical" evidence="2">
    <location>
        <begin position="12"/>
        <end position="32"/>
    </location>
</feature>
<comment type="caution">
    <text evidence="3">The sequence shown here is derived from an EMBL/GenBank/DDBJ whole genome shotgun (WGS) entry which is preliminary data.</text>
</comment>
<accession>A0AAD6UQF8</accession>
<evidence type="ECO:0000256" key="2">
    <source>
        <dbReference type="SAM" id="Phobius"/>
    </source>
</evidence>
<feature type="transmembrane region" description="Helical" evidence="2">
    <location>
        <begin position="83"/>
        <end position="103"/>
    </location>
</feature>
<reference evidence="3" key="1">
    <citation type="submission" date="2023-03" db="EMBL/GenBank/DDBJ databases">
        <title>Massive genome expansion in bonnet fungi (Mycena s.s.) driven by repeated elements and novel gene families across ecological guilds.</title>
        <authorList>
            <consortium name="Lawrence Berkeley National Laboratory"/>
            <person name="Harder C.B."/>
            <person name="Miyauchi S."/>
            <person name="Viragh M."/>
            <person name="Kuo A."/>
            <person name="Thoen E."/>
            <person name="Andreopoulos B."/>
            <person name="Lu D."/>
            <person name="Skrede I."/>
            <person name="Drula E."/>
            <person name="Henrissat B."/>
            <person name="Morin E."/>
            <person name="Kohler A."/>
            <person name="Barry K."/>
            <person name="LaButti K."/>
            <person name="Morin E."/>
            <person name="Salamov A."/>
            <person name="Lipzen A."/>
            <person name="Mereny Z."/>
            <person name="Hegedus B."/>
            <person name="Baldrian P."/>
            <person name="Stursova M."/>
            <person name="Weitz H."/>
            <person name="Taylor A."/>
            <person name="Grigoriev I.V."/>
            <person name="Nagy L.G."/>
            <person name="Martin F."/>
            <person name="Kauserud H."/>
        </authorList>
    </citation>
    <scope>NUCLEOTIDE SEQUENCE</scope>
    <source>
        <strain evidence="3">9144</strain>
    </source>
</reference>
<feature type="compositionally biased region" description="Pro residues" evidence="1">
    <location>
        <begin position="159"/>
        <end position="172"/>
    </location>
</feature>
<evidence type="ECO:0000256" key="1">
    <source>
        <dbReference type="SAM" id="MobiDB-lite"/>
    </source>
</evidence>
<keyword evidence="2" id="KW-1133">Transmembrane helix</keyword>
<keyword evidence="2" id="KW-0812">Transmembrane</keyword>
<feature type="transmembrane region" description="Helical" evidence="2">
    <location>
        <begin position="44"/>
        <end position="63"/>
    </location>
</feature>
<dbReference type="EMBL" id="JARJCW010000121">
    <property type="protein sequence ID" value="KAJ7192346.1"/>
    <property type="molecule type" value="Genomic_DNA"/>
</dbReference>
<sequence length="190" mass="20200">MSPPRSPAPMYSLACGLSLAHIASGLATIFVYDIDDARGHGGDSQVIAALYSIATFYMVYMLIPHDGVGGAGDPVASLNKQFVIVNFLLLCWVLSVCLVPLTVGPELTHLIARCATEHFVSPMCVTVGLDMALPFALIATLTTISWNIYRNARAIQAAQPPPPQSPAPPPFKLRPARARREGSSSLLATA</sequence>
<evidence type="ECO:0000313" key="3">
    <source>
        <dbReference type="EMBL" id="KAJ7192346.1"/>
    </source>
</evidence>
<protein>
    <submittedName>
        <fullName evidence="3">Uncharacterized protein</fullName>
    </submittedName>
</protein>
<proteinExistence type="predicted"/>
<dbReference type="AlphaFoldDB" id="A0AAD6UQF8"/>